<keyword evidence="2" id="KW-0472">Membrane</keyword>
<dbReference type="PANTHER" id="PTHR10361">
    <property type="entry name" value="SODIUM-BILE ACID COTRANSPORTER"/>
    <property type="match status" value="1"/>
</dbReference>
<keyword evidence="2" id="KW-1133">Transmembrane helix</keyword>
<organism evidence="3 4">
    <name type="scientific">Elysia marginata</name>
    <dbReference type="NCBI Taxonomy" id="1093978"/>
    <lineage>
        <taxon>Eukaryota</taxon>
        <taxon>Metazoa</taxon>
        <taxon>Spiralia</taxon>
        <taxon>Lophotrochozoa</taxon>
        <taxon>Mollusca</taxon>
        <taxon>Gastropoda</taxon>
        <taxon>Heterobranchia</taxon>
        <taxon>Euthyneura</taxon>
        <taxon>Panpulmonata</taxon>
        <taxon>Sacoglossa</taxon>
        <taxon>Placobranchoidea</taxon>
        <taxon>Plakobranchidae</taxon>
        <taxon>Elysia</taxon>
    </lineage>
</organism>
<evidence type="ECO:0000256" key="2">
    <source>
        <dbReference type="SAM" id="Phobius"/>
    </source>
</evidence>
<feature type="transmembrane region" description="Helical" evidence="2">
    <location>
        <begin position="12"/>
        <end position="35"/>
    </location>
</feature>
<keyword evidence="2" id="KW-0812">Transmembrane</keyword>
<name>A0AAV4GD01_9GAST</name>
<dbReference type="Proteomes" id="UP000762676">
    <property type="component" value="Unassembled WGS sequence"/>
</dbReference>
<dbReference type="PANTHER" id="PTHR10361:SF28">
    <property type="entry name" value="P3 PROTEIN-RELATED"/>
    <property type="match status" value="1"/>
</dbReference>
<comment type="caution">
    <text evidence="3">The sequence shown here is derived from an EMBL/GenBank/DDBJ whole genome shotgun (WGS) entry which is preliminary data.</text>
</comment>
<evidence type="ECO:0000313" key="4">
    <source>
        <dbReference type="Proteomes" id="UP000762676"/>
    </source>
</evidence>
<protein>
    <submittedName>
        <fullName evidence="3">Ileal sodium/bile acid cotransporter</fullName>
    </submittedName>
</protein>
<feature type="transmembrane region" description="Helical" evidence="2">
    <location>
        <begin position="106"/>
        <end position="127"/>
    </location>
</feature>
<sequence length="225" mass="24630">FPKVEKFILKFLKPVVLVVIAGTIALGVYTNIHIFRMIRPMAILAGCLLPYCGYLTGALVSLVTCQTWKHVKTIAIETGIQNTGIAFMMLFLSLPPPDNQLATVGPAASAIMTPQPLFVTVIVYLIYKRCTRTTEESSCGKHTEKTEEEAARQDLVSSGKEDRVRTSGTRRATLMSGGNGKSAVMVLWEKLTGVEKANPVEEMLNRELIVPSPTSTTKDEPSWTA</sequence>
<keyword evidence="4" id="KW-1185">Reference proteome</keyword>
<feature type="transmembrane region" description="Helical" evidence="2">
    <location>
        <begin position="41"/>
        <end position="62"/>
    </location>
</feature>
<proteinExistence type="predicted"/>
<reference evidence="3 4" key="1">
    <citation type="journal article" date="2021" name="Elife">
        <title>Chloroplast acquisition without the gene transfer in kleptoplastic sea slugs, Plakobranchus ocellatus.</title>
        <authorList>
            <person name="Maeda T."/>
            <person name="Takahashi S."/>
            <person name="Yoshida T."/>
            <person name="Shimamura S."/>
            <person name="Takaki Y."/>
            <person name="Nagai Y."/>
            <person name="Toyoda A."/>
            <person name="Suzuki Y."/>
            <person name="Arimoto A."/>
            <person name="Ishii H."/>
            <person name="Satoh N."/>
            <person name="Nishiyama T."/>
            <person name="Hasebe M."/>
            <person name="Maruyama T."/>
            <person name="Minagawa J."/>
            <person name="Obokata J."/>
            <person name="Shigenobu S."/>
        </authorList>
    </citation>
    <scope>NUCLEOTIDE SEQUENCE [LARGE SCALE GENOMIC DNA]</scope>
</reference>
<gene>
    <name evidence="3" type="ORF">ElyMa_004122300</name>
</gene>
<evidence type="ECO:0000313" key="3">
    <source>
        <dbReference type="EMBL" id="GFR83383.1"/>
    </source>
</evidence>
<dbReference type="AlphaFoldDB" id="A0AAV4GD01"/>
<dbReference type="Gene3D" id="1.20.1530.20">
    <property type="match status" value="1"/>
</dbReference>
<evidence type="ECO:0000256" key="1">
    <source>
        <dbReference type="SAM" id="MobiDB-lite"/>
    </source>
</evidence>
<accession>A0AAV4GD01</accession>
<dbReference type="InterPro" id="IPR004710">
    <property type="entry name" value="Bilac:Na_transpt"/>
</dbReference>
<feature type="region of interest" description="Disordered" evidence="1">
    <location>
        <begin position="136"/>
        <end position="176"/>
    </location>
</feature>
<feature type="compositionally biased region" description="Basic and acidic residues" evidence="1">
    <location>
        <begin position="136"/>
        <end position="152"/>
    </location>
</feature>
<dbReference type="EMBL" id="BMAT01008376">
    <property type="protein sequence ID" value="GFR83383.1"/>
    <property type="molecule type" value="Genomic_DNA"/>
</dbReference>
<dbReference type="InterPro" id="IPR038770">
    <property type="entry name" value="Na+/solute_symporter_sf"/>
</dbReference>
<feature type="non-terminal residue" evidence="3">
    <location>
        <position position="1"/>
    </location>
</feature>